<feature type="compositionally biased region" description="Polar residues" evidence="1">
    <location>
        <begin position="1"/>
        <end position="14"/>
    </location>
</feature>
<organism evidence="2">
    <name type="scientific">marine sediment metagenome</name>
    <dbReference type="NCBI Taxonomy" id="412755"/>
    <lineage>
        <taxon>unclassified sequences</taxon>
        <taxon>metagenomes</taxon>
        <taxon>ecological metagenomes</taxon>
    </lineage>
</organism>
<feature type="region of interest" description="Disordered" evidence="1">
    <location>
        <begin position="1"/>
        <end position="66"/>
    </location>
</feature>
<name>A0A0F9HIU1_9ZZZZ</name>
<evidence type="ECO:0000256" key="1">
    <source>
        <dbReference type="SAM" id="MobiDB-lite"/>
    </source>
</evidence>
<dbReference type="EMBL" id="LAZR01024460">
    <property type="protein sequence ID" value="KKL75067.1"/>
    <property type="molecule type" value="Genomic_DNA"/>
</dbReference>
<sequence length="66" mass="7034">MPNPDSGNLDSQLGNKPPKFKRKAGAPAATVNEKTANWPGLPGKPQPRDRSAGVKKLKIHPHSEGL</sequence>
<proteinExistence type="predicted"/>
<gene>
    <name evidence="2" type="ORF">LCGC14_2058590</name>
</gene>
<evidence type="ECO:0000313" key="2">
    <source>
        <dbReference type="EMBL" id="KKL75067.1"/>
    </source>
</evidence>
<accession>A0A0F9HIU1</accession>
<comment type="caution">
    <text evidence="2">The sequence shown here is derived from an EMBL/GenBank/DDBJ whole genome shotgun (WGS) entry which is preliminary data.</text>
</comment>
<reference evidence="2" key="1">
    <citation type="journal article" date="2015" name="Nature">
        <title>Complex archaea that bridge the gap between prokaryotes and eukaryotes.</title>
        <authorList>
            <person name="Spang A."/>
            <person name="Saw J.H."/>
            <person name="Jorgensen S.L."/>
            <person name="Zaremba-Niedzwiedzka K."/>
            <person name="Martijn J."/>
            <person name="Lind A.E."/>
            <person name="van Eijk R."/>
            <person name="Schleper C."/>
            <person name="Guy L."/>
            <person name="Ettema T.J."/>
        </authorList>
    </citation>
    <scope>NUCLEOTIDE SEQUENCE</scope>
</reference>
<dbReference type="AlphaFoldDB" id="A0A0F9HIU1"/>
<protein>
    <submittedName>
        <fullName evidence="2">Uncharacterized protein</fullName>
    </submittedName>
</protein>